<dbReference type="OrthoDB" id="8538693at2"/>
<evidence type="ECO:0000256" key="5">
    <source>
        <dbReference type="ARBA" id="ARBA00022692"/>
    </source>
</evidence>
<keyword evidence="4" id="KW-0410">Iron transport</keyword>
<feature type="region of interest" description="Disordered" evidence="13">
    <location>
        <begin position="37"/>
        <end position="75"/>
    </location>
</feature>
<keyword evidence="7" id="KW-0406">Ion transport</keyword>
<comment type="similarity">
    <text evidence="11 12">Belongs to the TonB-dependent receptor family.</text>
</comment>
<dbReference type="SUPFAM" id="SSF56935">
    <property type="entry name" value="Porins"/>
    <property type="match status" value="1"/>
</dbReference>
<dbReference type="Pfam" id="PF00593">
    <property type="entry name" value="TonB_dep_Rec_b-barrel"/>
    <property type="match status" value="1"/>
</dbReference>
<dbReference type="GO" id="GO:0009279">
    <property type="term" value="C:cell outer membrane"/>
    <property type="evidence" value="ECO:0007669"/>
    <property type="project" value="UniProtKB-SubCell"/>
</dbReference>
<feature type="domain" description="TonB-dependent receptor-like beta-barrel" evidence="14">
    <location>
        <begin position="323"/>
        <end position="884"/>
    </location>
</feature>
<keyword evidence="5 11" id="KW-0812">Transmembrane</keyword>
<dbReference type="PANTHER" id="PTHR32552:SF81">
    <property type="entry name" value="TONB-DEPENDENT OUTER MEMBRANE RECEPTOR"/>
    <property type="match status" value="1"/>
</dbReference>
<dbReference type="InterPro" id="IPR012910">
    <property type="entry name" value="Plug_dom"/>
</dbReference>
<evidence type="ECO:0000313" key="17">
    <source>
        <dbReference type="Proteomes" id="UP000269265"/>
    </source>
</evidence>
<evidence type="ECO:0000256" key="6">
    <source>
        <dbReference type="ARBA" id="ARBA00023004"/>
    </source>
</evidence>
<dbReference type="Proteomes" id="UP000269265">
    <property type="component" value="Unassembled WGS sequence"/>
</dbReference>
<evidence type="ECO:0000256" key="2">
    <source>
        <dbReference type="ARBA" id="ARBA00022448"/>
    </source>
</evidence>
<evidence type="ECO:0000256" key="7">
    <source>
        <dbReference type="ARBA" id="ARBA00023065"/>
    </source>
</evidence>
<evidence type="ECO:0000256" key="3">
    <source>
        <dbReference type="ARBA" id="ARBA00022452"/>
    </source>
</evidence>
<organism evidence="16 17">
    <name type="scientific">Aquabacterium soli</name>
    <dbReference type="NCBI Taxonomy" id="2493092"/>
    <lineage>
        <taxon>Bacteria</taxon>
        <taxon>Pseudomonadati</taxon>
        <taxon>Pseudomonadota</taxon>
        <taxon>Betaproteobacteria</taxon>
        <taxon>Burkholderiales</taxon>
        <taxon>Aquabacterium</taxon>
    </lineage>
</organism>
<feature type="domain" description="TonB-dependent receptor plug" evidence="15">
    <location>
        <begin position="89"/>
        <end position="196"/>
    </location>
</feature>
<accession>A0A426V8F5</accession>
<evidence type="ECO:0000256" key="12">
    <source>
        <dbReference type="RuleBase" id="RU003357"/>
    </source>
</evidence>
<evidence type="ECO:0000256" key="1">
    <source>
        <dbReference type="ARBA" id="ARBA00004571"/>
    </source>
</evidence>
<keyword evidence="17" id="KW-1185">Reference proteome</keyword>
<dbReference type="AlphaFoldDB" id="A0A426V8F5"/>
<keyword evidence="9 11" id="KW-0472">Membrane</keyword>
<dbReference type="InterPro" id="IPR036942">
    <property type="entry name" value="Beta-barrel_TonB_sf"/>
</dbReference>
<dbReference type="PANTHER" id="PTHR32552">
    <property type="entry name" value="FERRICHROME IRON RECEPTOR-RELATED"/>
    <property type="match status" value="1"/>
</dbReference>
<evidence type="ECO:0000313" key="16">
    <source>
        <dbReference type="EMBL" id="RRS03206.1"/>
    </source>
</evidence>
<gene>
    <name evidence="16" type="ORF">EIP75_17060</name>
</gene>
<dbReference type="PROSITE" id="PS52016">
    <property type="entry name" value="TONB_DEPENDENT_REC_3"/>
    <property type="match status" value="1"/>
</dbReference>
<dbReference type="Pfam" id="PF07715">
    <property type="entry name" value="Plug"/>
    <property type="match status" value="1"/>
</dbReference>
<feature type="compositionally biased region" description="Low complexity" evidence="13">
    <location>
        <begin position="48"/>
        <end position="67"/>
    </location>
</feature>
<name>A0A426V8F5_9BURK</name>
<evidence type="ECO:0000259" key="14">
    <source>
        <dbReference type="Pfam" id="PF00593"/>
    </source>
</evidence>
<comment type="subcellular location">
    <subcellularLocation>
        <location evidence="1 11">Cell outer membrane</location>
        <topology evidence="1 11">Multi-pass membrane protein</topology>
    </subcellularLocation>
</comment>
<keyword evidence="2 11" id="KW-0813">Transport</keyword>
<dbReference type="InterPro" id="IPR039426">
    <property type="entry name" value="TonB-dep_rcpt-like"/>
</dbReference>
<evidence type="ECO:0000256" key="4">
    <source>
        <dbReference type="ARBA" id="ARBA00022496"/>
    </source>
</evidence>
<evidence type="ECO:0000256" key="13">
    <source>
        <dbReference type="SAM" id="MobiDB-lite"/>
    </source>
</evidence>
<keyword evidence="3 11" id="KW-1134">Transmembrane beta strand</keyword>
<evidence type="ECO:0000256" key="11">
    <source>
        <dbReference type="PROSITE-ProRule" id="PRU01360"/>
    </source>
</evidence>
<protein>
    <submittedName>
        <fullName evidence="16">TonB-dependent receptor</fullName>
    </submittedName>
</protein>
<dbReference type="GO" id="GO:0006826">
    <property type="term" value="P:iron ion transport"/>
    <property type="evidence" value="ECO:0007669"/>
    <property type="project" value="UniProtKB-KW"/>
</dbReference>
<keyword evidence="16" id="KW-0675">Receptor</keyword>
<dbReference type="InterPro" id="IPR000531">
    <property type="entry name" value="Beta-barrel_TonB"/>
</dbReference>
<evidence type="ECO:0000256" key="10">
    <source>
        <dbReference type="ARBA" id="ARBA00023237"/>
    </source>
</evidence>
<comment type="caution">
    <text evidence="16">The sequence shown here is derived from an EMBL/GenBank/DDBJ whole genome shotgun (WGS) entry which is preliminary data.</text>
</comment>
<evidence type="ECO:0000256" key="8">
    <source>
        <dbReference type="ARBA" id="ARBA00023077"/>
    </source>
</evidence>
<dbReference type="EMBL" id="RSED01000014">
    <property type="protein sequence ID" value="RRS03206.1"/>
    <property type="molecule type" value="Genomic_DNA"/>
</dbReference>
<keyword evidence="8 12" id="KW-0798">TonB box</keyword>
<keyword evidence="10 11" id="KW-0998">Cell outer membrane</keyword>
<sequence length="914" mass="98502">MIAFMALGPAHAQNAEPSVADLQAEITRLKQALAAAQGAPTAVPPTPAADTPTPAPAAQADAAGTAASGQQEQQLETVVVRSRNRIERVQDVPLSVSVIGGRELERELALDIGAITKRAANVVRNTGNSRTYSLSIRGVGKVSQVEAQDASVGMILDGVSYAYAPLGSFDFYDVESVEVARGPQGTLLGKNTTMGVINVTTRKPSFTPDANWSLTLGQRNTVIAQFAGGGPVIDDLLAFRGAVTVNKGAGPYANAYNHDETYFNRDRVAGRVQFLLTPSPDFSARASIEIQPKSGEYYNGLTVKQQVPSQYRNGATTGNTALDVQGKLGRDWFTNQSSYRYDTDYLGNLYPNNDNQRALQTSTNGASLELKWNLGSHDLTSITAYRDYHFHARNDSDATPFDVQLNGGGKNDAYRQRSQEIRLSSKPGGFVDYQVGALWFANSVDFGKDGGWNAGWGTDAGAWFANNEQYAVLNADAAGRLLMVNSLKGLNKASTQSVKNKSIGIYGQADWHLTEQTTLTTGLRFTHENRQNSGSNYIAADGAGVGLNPVSGVNGFVLGGFDTVVFADSKTKVVNTTTGGQLTSANTAEQLSLADTVANRYFGATITSTPGAAYNSLTQPQKLQIAAAKAIRSDQLGKLWALVKAEGFRKTQPNFVISPTYKINEDNTTYASLQYGEKGGAVQIVDGKSFVAKPEKVTSYEVGLKSAFLNKSLFVNTALFFTNVKDYQQPVTEIDQASNSTVNYTGNAPKVEVKGLEIDGSYTGFKNITLRFAGAYTDAKFKEFATSPQPAENNNASVKFTDLSGQALTGAAKYTFNVGADYRRPVFGDKTFHTSFNTAYSSKFNSDAALSTYAWIPSNWKTDFSIGLGRRDNGFDVSLIVKNLFNDDTPQVQTWNSYTPGEPRWFGIQISGKL</sequence>
<evidence type="ECO:0000256" key="9">
    <source>
        <dbReference type="ARBA" id="ARBA00023136"/>
    </source>
</evidence>
<evidence type="ECO:0000259" key="15">
    <source>
        <dbReference type="Pfam" id="PF07715"/>
    </source>
</evidence>
<proteinExistence type="inferred from homology"/>
<dbReference type="Gene3D" id="2.40.170.20">
    <property type="entry name" value="TonB-dependent receptor, beta-barrel domain"/>
    <property type="match status" value="2"/>
</dbReference>
<reference evidence="16 17" key="1">
    <citation type="submission" date="2018-12" db="EMBL/GenBank/DDBJ databases">
        <title>The whole draft genome of Aquabacterium sp. SJQ9.</title>
        <authorList>
            <person name="Sun L."/>
            <person name="Gao X."/>
            <person name="Chen W."/>
            <person name="Huang K."/>
        </authorList>
    </citation>
    <scope>NUCLEOTIDE SEQUENCE [LARGE SCALE GENOMIC DNA]</scope>
    <source>
        <strain evidence="16 17">SJQ9</strain>
    </source>
</reference>
<keyword evidence="6" id="KW-0408">Iron</keyword>